<evidence type="ECO:0000313" key="2">
    <source>
        <dbReference type="Proteomes" id="UP001058974"/>
    </source>
</evidence>
<accession>A0A9D4WQB9</accession>
<sequence>MALKGEIITRGLSSRVSPAPNALTFPNLKFILEANVEKYLKLVDYHIARERAFSCEDLQGFGEVVKMMQQRHWVSFNNLIREANKNICLKFYVNAEFSEVGTYTCYARRVGMPVYPDDKMIGPKAPINASTIRRLQHHHPTKAA</sequence>
<dbReference type="Proteomes" id="UP001058974">
    <property type="component" value="Chromosome 5"/>
</dbReference>
<comment type="caution">
    <text evidence="1">The sequence shown here is derived from an EMBL/GenBank/DDBJ whole genome shotgun (WGS) entry which is preliminary data.</text>
</comment>
<keyword evidence="2" id="KW-1185">Reference proteome</keyword>
<reference evidence="1 2" key="1">
    <citation type="journal article" date="2022" name="Nat. Genet.">
        <title>Improved pea reference genome and pan-genome highlight genomic features and evolutionary characteristics.</title>
        <authorList>
            <person name="Yang T."/>
            <person name="Liu R."/>
            <person name="Luo Y."/>
            <person name="Hu S."/>
            <person name="Wang D."/>
            <person name="Wang C."/>
            <person name="Pandey M.K."/>
            <person name="Ge S."/>
            <person name="Xu Q."/>
            <person name="Li N."/>
            <person name="Li G."/>
            <person name="Huang Y."/>
            <person name="Saxena R.K."/>
            <person name="Ji Y."/>
            <person name="Li M."/>
            <person name="Yan X."/>
            <person name="He Y."/>
            <person name="Liu Y."/>
            <person name="Wang X."/>
            <person name="Xiang C."/>
            <person name="Varshney R.K."/>
            <person name="Ding H."/>
            <person name="Gao S."/>
            <person name="Zong X."/>
        </authorList>
    </citation>
    <scope>NUCLEOTIDE SEQUENCE [LARGE SCALE GENOMIC DNA]</scope>
    <source>
        <strain evidence="1 2">cv. Zhongwan 6</strain>
    </source>
</reference>
<protein>
    <submittedName>
        <fullName evidence="1">Uncharacterized protein</fullName>
    </submittedName>
</protein>
<gene>
    <name evidence="1" type="ORF">KIW84_052535</name>
</gene>
<dbReference type="Gramene" id="Psat05G0253500-T1">
    <property type="protein sequence ID" value="KAI5405797.1"/>
    <property type="gene ID" value="KIW84_052535"/>
</dbReference>
<name>A0A9D4WQB9_PEA</name>
<evidence type="ECO:0000313" key="1">
    <source>
        <dbReference type="EMBL" id="KAI5405797.1"/>
    </source>
</evidence>
<proteinExistence type="predicted"/>
<dbReference type="EMBL" id="JAMSHJ010000005">
    <property type="protein sequence ID" value="KAI5405797.1"/>
    <property type="molecule type" value="Genomic_DNA"/>
</dbReference>
<dbReference type="AlphaFoldDB" id="A0A9D4WQB9"/>
<organism evidence="1 2">
    <name type="scientific">Pisum sativum</name>
    <name type="common">Garden pea</name>
    <name type="synonym">Lathyrus oleraceus</name>
    <dbReference type="NCBI Taxonomy" id="3888"/>
    <lineage>
        <taxon>Eukaryota</taxon>
        <taxon>Viridiplantae</taxon>
        <taxon>Streptophyta</taxon>
        <taxon>Embryophyta</taxon>
        <taxon>Tracheophyta</taxon>
        <taxon>Spermatophyta</taxon>
        <taxon>Magnoliopsida</taxon>
        <taxon>eudicotyledons</taxon>
        <taxon>Gunneridae</taxon>
        <taxon>Pentapetalae</taxon>
        <taxon>rosids</taxon>
        <taxon>fabids</taxon>
        <taxon>Fabales</taxon>
        <taxon>Fabaceae</taxon>
        <taxon>Papilionoideae</taxon>
        <taxon>50 kb inversion clade</taxon>
        <taxon>NPAAA clade</taxon>
        <taxon>Hologalegina</taxon>
        <taxon>IRL clade</taxon>
        <taxon>Fabeae</taxon>
        <taxon>Lathyrus</taxon>
    </lineage>
</organism>